<dbReference type="AlphaFoldDB" id="A0A6I9Y553"/>
<evidence type="ECO:0000313" key="2">
    <source>
        <dbReference type="RefSeq" id="XP_013919513.1"/>
    </source>
</evidence>
<dbReference type="RefSeq" id="XP_013919513.1">
    <property type="nucleotide sequence ID" value="XM_014064038.1"/>
</dbReference>
<dbReference type="GeneID" id="106547016"/>
<dbReference type="Proteomes" id="UP000504617">
    <property type="component" value="Unplaced"/>
</dbReference>
<gene>
    <name evidence="2" type="primary">LOC106547016</name>
</gene>
<keyword evidence="1" id="KW-1185">Reference proteome</keyword>
<evidence type="ECO:0000313" key="1">
    <source>
        <dbReference type="Proteomes" id="UP000504617"/>
    </source>
</evidence>
<dbReference type="KEGG" id="tsr:106547016"/>
<sequence>MTVRVEGRRSEYHQLPSGSYQDLVTCVGQRDCPPESWWAYSFSETYFNYINWSFPPNSVQLVLYRSITTFHGPIQSHKTPDFQVHCDDDLSDNTKTSGLGHCPCFHVRVTAGHATGLLRKQAGCSCIILSWESQVFPPKGPLNPPTVSKEGGSPSLIQGFLLYPDGGIGLWSPVFTTQHIFTELGGIYASPAGRCHIEPLLEQPFKNLYRIQPAVAVQREADDMGGVLVPAGIHRVAHHISRLWKDLLDQRLLPTQGDPLTEIRRHPHHQAVTGLEMFLLLFLLLPSLQFLDHRLQLVILGFFIQKTEVLKILREQQL</sequence>
<protein>
    <submittedName>
        <fullName evidence="2">Uncharacterized protein LOC106547016</fullName>
    </submittedName>
</protein>
<accession>A0A6I9Y553</accession>
<reference evidence="2" key="1">
    <citation type="submission" date="2025-08" db="UniProtKB">
        <authorList>
            <consortium name="RefSeq"/>
        </authorList>
    </citation>
    <scope>IDENTIFICATION</scope>
</reference>
<name>A0A6I9Y553_9SAUR</name>
<organism evidence="1 2">
    <name type="scientific">Thamnophis sirtalis</name>
    <dbReference type="NCBI Taxonomy" id="35019"/>
    <lineage>
        <taxon>Eukaryota</taxon>
        <taxon>Metazoa</taxon>
        <taxon>Chordata</taxon>
        <taxon>Craniata</taxon>
        <taxon>Vertebrata</taxon>
        <taxon>Euteleostomi</taxon>
        <taxon>Lepidosauria</taxon>
        <taxon>Squamata</taxon>
        <taxon>Bifurcata</taxon>
        <taxon>Unidentata</taxon>
        <taxon>Episquamata</taxon>
        <taxon>Toxicofera</taxon>
        <taxon>Serpentes</taxon>
        <taxon>Colubroidea</taxon>
        <taxon>Colubridae</taxon>
        <taxon>Natricinae</taxon>
        <taxon>Thamnophis</taxon>
    </lineage>
</organism>
<proteinExistence type="predicted"/>